<accession>A0AAD6MV60</accession>
<organism evidence="2 3">
    <name type="scientific">Penicillium malachiteum</name>
    <dbReference type="NCBI Taxonomy" id="1324776"/>
    <lineage>
        <taxon>Eukaryota</taxon>
        <taxon>Fungi</taxon>
        <taxon>Dikarya</taxon>
        <taxon>Ascomycota</taxon>
        <taxon>Pezizomycotina</taxon>
        <taxon>Eurotiomycetes</taxon>
        <taxon>Eurotiomycetidae</taxon>
        <taxon>Eurotiales</taxon>
        <taxon>Aspergillaceae</taxon>
        <taxon>Penicillium</taxon>
    </lineage>
</organism>
<evidence type="ECO:0000313" key="2">
    <source>
        <dbReference type="EMBL" id="KAJ5720190.1"/>
    </source>
</evidence>
<keyword evidence="3" id="KW-1185">Reference proteome</keyword>
<reference evidence="2" key="1">
    <citation type="journal article" date="2023" name="IMA Fungus">
        <title>Comparative genomic study of the Penicillium genus elucidates a diverse pangenome and 15 lateral gene transfer events.</title>
        <authorList>
            <person name="Petersen C."/>
            <person name="Sorensen T."/>
            <person name="Nielsen M.R."/>
            <person name="Sondergaard T.E."/>
            <person name="Sorensen J.L."/>
            <person name="Fitzpatrick D.A."/>
            <person name="Frisvad J.C."/>
            <person name="Nielsen K.L."/>
        </authorList>
    </citation>
    <scope>NUCLEOTIDE SEQUENCE</scope>
    <source>
        <strain evidence="2">IBT 17514</strain>
    </source>
</reference>
<reference evidence="2" key="2">
    <citation type="submission" date="2023-01" db="EMBL/GenBank/DDBJ databases">
        <authorList>
            <person name="Petersen C."/>
        </authorList>
    </citation>
    <scope>NUCLEOTIDE SEQUENCE</scope>
    <source>
        <strain evidence="2">IBT 17514</strain>
    </source>
</reference>
<sequence>MPHRATILIFSVVLMQGLPAASLGVPGWTVGNSNGVGNAGNVMLGDNPDDDNGGSWGSGHGGWDDGGHHDWDHDYYPTATVSHCSRGDRTVTVTDTIIESSAECTATSTDILTITVDGPTETITSTTAGPTVTSTVTTGAETVTADGSTTTETVHDTSTITTTDSLLSPISKFLLRPKPCTPTDGGNTIDYGTCSDPTILYEYGLDGRTDYSYTTRNQADFPFGSDPSIFSPEDLVCNRLKSPCNAPQATIDLCYEAEDATKNLSGQEAADVWNSIMT</sequence>
<evidence type="ECO:0000313" key="3">
    <source>
        <dbReference type="Proteomes" id="UP001215712"/>
    </source>
</evidence>
<keyword evidence="1" id="KW-0732">Signal</keyword>
<dbReference type="EMBL" id="JAQJAN010000009">
    <property type="protein sequence ID" value="KAJ5720190.1"/>
    <property type="molecule type" value="Genomic_DNA"/>
</dbReference>
<dbReference type="AlphaFoldDB" id="A0AAD6MV60"/>
<evidence type="ECO:0000256" key="1">
    <source>
        <dbReference type="SAM" id="SignalP"/>
    </source>
</evidence>
<protein>
    <submittedName>
        <fullName evidence="2">Uncharacterized protein</fullName>
    </submittedName>
</protein>
<comment type="caution">
    <text evidence="2">The sequence shown here is derived from an EMBL/GenBank/DDBJ whole genome shotgun (WGS) entry which is preliminary data.</text>
</comment>
<feature type="signal peptide" evidence="1">
    <location>
        <begin position="1"/>
        <end position="24"/>
    </location>
</feature>
<proteinExistence type="predicted"/>
<name>A0AAD6MV60_9EURO</name>
<feature type="chain" id="PRO_5042222478" evidence="1">
    <location>
        <begin position="25"/>
        <end position="278"/>
    </location>
</feature>
<dbReference type="Proteomes" id="UP001215712">
    <property type="component" value="Unassembled WGS sequence"/>
</dbReference>
<gene>
    <name evidence="2" type="ORF">N7493_007068</name>
</gene>